<sequence length="312" mass="35716">METIIQNDSCLVYLDYLVNVFAQQQKVTQGGGDKKVVAETDKKKLASRVRFLRNAYVHHVRLILLHKAEALGFRNETELQLMFEHHFPGHIRKLKGIYKQLKEEFGRNTFYFEPTYIESEVASALPIQELVTSNFLQMCKHSKEGELILKQATMTNRPSSFSDIKKSGRVNPFGDAKPRDNLLVRVGQTSDIKKPGRVNPFGEAKPREENLVAKVMSFGQTKPGEENPRERTPSSDWKMRNLGYFACDMPTVYPGRPLTWFERWLGKRVDALEGGGNQNSGEQPIELVVTYKMRNKFIGACNDAVKYGQRQR</sequence>
<proteinExistence type="predicted"/>
<keyword evidence="2" id="KW-1185">Reference proteome</keyword>
<reference evidence="1" key="1">
    <citation type="submission" date="2020-08" db="EMBL/GenBank/DDBJ databases">
        <title>Plant Genome Project.</title>
        <authorList>
            <person name="Zhang R.-G."/>
        </authorList>
    </citation>
    <scope>NUCLEOTIDE SEQUENCE</scope>
    <source>
        <strain evidence="1">WSP0</strain>
        <tissue evidence="1">Leaf</tissue>
    </source>
</reference>
<evidence type="ECO:0000313" key="2">
    <source>
        <dbReference type="Proteomes" id="UP000823749"/>
    </source>
</evidence>
<organism evidence="1 2">
    <name type="scientific">Rhododendron griersonianum</name>
    <dbReference type="NCBI Taxonomy" id="479676"/>
    <lineage>
        <taxon>Eukaryota</taxon>
        <taxon>Viridiplantae</taxon>
        <taxon>Streptophyta</taxon>
        <taxon>Embryophyta</taxon>
        <taxon>Tracheophyta</taxon>
        <taxon>Spermatophyta</taxon>
        <taxon>Magnoliopsida</taxon>
        <taxon>eudicotyledons</taxon>
        <taxon>Gunneridae</taxon>
        <taxon>Pentapetalae</taxon>
        <taxon>asterids</taxon>
        <taxon>Ericales</taxon>
        <taxon>Ericaceae</taxon>
        <taxon>Ericoideae</taxon>
        <taxon>Rhodoreae</taxon>
        <taxon>Rhododendron</taxon>
    </lineage>
</organism>
<protein>
    <submittedName>
        <fullName evidence="1">Uncharacterized protein</fullName>
    </submittedName>
</protein>
<accession>A0AAV6ITQ9</accession>
<dbReference type="EMBL" id="JACTNZ010000009">
    <property type="protein sequence ID" value="KAG5530874.1"/>
    <property type="molecule type" value="Genomic_DNA"/>
</dbReference>
<gene>
    <name evidence="1" type="ORF">RHGRI_025733</name>
</gene>
<name>A0AAV6ITQ9_9ERIC</name>
<dbReference type="Proteomes" id="UP000823749">
    <property type="component" value="Chromosome 9"/>
</dbReference>
<dbReference type="AlphaFoldDB" id="A0AAV6ITQ9"/>
<evidence type="ECO:0000313" key="1">
    <source>
        <dbReference type="EMBL" id="KAG5530874.1"/>
    </source>
</evidence>
<comment type="caution">
    <text evidence="1">The sequence shown here is derived from an EMBL/GenBank/DDBJ whole genome shotgun (WGS) entry which is preliminary data.</text>
</comment>